<feature type="region of interest" description="Disordered" evidence="1">
    <location>
        <begin position="115"/>
        <end position="150"/>
    </location>
</feature>
<keyword evidence="3" id="KW-1185">Reference proteome</keyword>
<name>B6HMP5_PENRW</name>
<proteinExistence type="predicted"/>
<dbReference type="AlphaFoldDB" id="B6HMP5"/>
<accession>B6HMP5</accession>
<evidence type="ECO:0000256" key="1">
    <source>
        <dbReference type="SAM" id="MobiDB-lite"/>
    </source>
</evidence>
<dbReference type="HOGENOM" id="CLU_1619585_0_0_1"/>
<protein>
    <submittedName>
        <fullName evidence="2">Uncharacterized protein</fullName>
    </submittedName>
</protein>
<dbReference type="Proteomes" id="UP000000724">
    <property type="component" value="Contig Pc00c21"/>
</dbReference>
<dbReference type="OrthoDB" id="10502867at2759"/>
<gene>
    <name evidence="2" type="ORF">Pc21g04640</name>
    <name evidence="2" type="ORF">PCH_Pc21g04640</name>
</gene>
<dbReference type="EMBL" id="AM920436">
    <property type="protein sequence ID" value="CAP95361.1"/>
    <property type="molecule type" value="Genomic_DNA"/>
</dbReference>
<dbReference type="VEuPathDB" id="FungiDB:PCH_Pc21g04640"/>
<evidence type="ECO:0000313" key="3">
    <source>
        <dbReference type="Proteomes" id="UP000000724"/>
    </source>
</evidence>
<organism evidence="2 3">
    <name type="scientific">Penicillium rubens (strain ATCC 28089 / DSM 1075 / NRRL 1951 / Wisconsin 54-1255)</name>
    <name type="common">Penicillium chrysogenum</name>
    <dbReference type="NCBI Taxonomy" id="500485"/>
    <lineage>
        <taxon>Eukaryota</taxon>
        <taxon>Fungi</taxon>
        <taxon>Dikarya</taxon>
        <taxon>Ascomycota</taxon>
        <taxon>Pezizomycotina</taxon>
        <taxon>Eurotiomycetes</taxon>
        <taxon>Eurotiomycetidae</taxon>
        <taxon>Eurotiales</taxon>
        <taxon>Aspergillaceae</taxon>
        <taxon>Penicillium</taxon>
        <taxon>Penicillium chrysogenum species complex</taxon>
    </lineage>
</organism>
<evidence type="ECO:0000313" key="2">
    <source>
        <dbReference type="EMBL" id="CAP95361.1"/>
    </source>
</evidence>
<sequence length="164" mass="18690">MELYHNFDDEAPAPRLVRQQWESGSVSISFAPGPHPTLSDLEQEQELHSPEQQLQVQGDMMDIDVRIKKSKGRIGGLLYTSEIHDCYFIPINNSAPHNSIFPFILRLHPIQDVATSPRRPDHTPSYRVVESNEPSPASHPAPLTNPNQHTTYHDSRYILTRYAL</sequence>
<reference evidence="2 3" key="1">
    <citation type="journal article" date="2008" name="Nat. Biotechnol.">
        <title>Genome sequencing and analysis of the filamentous fungus Penicillium chrysogenum.</title>
        <authorList>
            <person name="van den Berg M.A."/>
            <person name="Albang R."/>
            <person name="Albermann K."/>
            <person name="Badger J.H."/>
            <person name="Daran J.-M."/>
            <person name="Driessen A.J.M."/>
            <person name="Garcia-Estrada C."/>
            <person name="Fedorova N.D."/>
            <person name="Harris D.M."/>
            <person name="Heijne W.H.M."/>
            <person name="Joardar V.S."/>
            <person name="Kiel J.A.K.W."/>
            <person name="Kovalchuk A."/>
            <person name="Martin J.F."/>
            <person name="Nierman W.C."/>
            <person name="Nijland J.G."/>
            <person name="Pronk J.T."/>
            <person name="Roubos J.A."/>
            <person name="van der Klei I.J."/>
            <person name="van Peij N.N.M.E."/>
            <person name="Veenhuis M."/>
            <person name="von Doehren H."/>
            <person name="Wagner C."/>
            <person name="Wortman J.R."/>
            <person name="Bovenberg R.A.L."/>
        </authorList>
    </citation>
    <scope>NUCLEOTIDE SEQUENCE [LARGE SCALE GENOMIC DNA]</scope>
    <source>
        <strain evidence="3">ATCC 28089 / DSM 1075 / NRRL 1951 / Wisconsin 54-1255</strain>
    </source>
</reference>